<comment type="caution">
    <text evidence="1">The sequence shown here is derived from an EMBL/GenBank/DDBJ whole genome shotgun (WGS) entry which is preliminary data.</text>
</comment>
<gene>
    <name evidence="1" type="ORF">LCGC14_2110950</name>
</gene>
<dbReference type="EMBL" id="LAZR01026090">
    <property type="protein sequence ID" value="KKL69832.1"/>
    <property type="molecule type" value="Genomic_DNA"/>
</dbReference>
<accession>A0A0F9H3I8</accession>
<organism evidence="1">
    <name type="scientific">marine sediment metagenome</name>
    <dbReference type="NCBI Taxonomy" id="412755"/>
    <lineage>
        <taxon>unclassified sequences</taxon>
        <taxon>metagenomes</taxon>
        <taxon>ecological metagenomes</taxon>
    </lineage>
</organism>
<sequence length="82" mass="9769">MRKTPTEWFNIWSKIIENKKEISRRDLSDLSLASIWTIKALTKDFVDGEAYITHSKAVFKWWTPRIELTLSNLSDKDKERLK</sequence>
<protein>
    <submittedName>
        <fullName evidence="1">Uncharacterized protein</fullName>
    </submittedName>
</protein>
<evidence type="ECO:0000313" key="1">
    <source>
        <dbReference type="EMBL" id="KKL69832.1"/>
    </source>
</evidence>
<proteinExistence type="predicted"/>
<name>A0A0F9H3I8_9ZZZZ</name>
<dbReference type="AlphaFoldDB" id="A0A0F9H3I8"/>
<reference evidence="1" key="1">
    <citation type="journal article" date="2015" name="Nature">
        <title>Complex archaea that bridge the gap between prokaryotes and eukaryotes.</title>
        <authorList>
            <person name="Spang A."/>
            <person name="Saw J.H."/>
            <person name="Jorgensen S.L."/>
            <person name="Zaremba-Niedzwiedzka K."/>
            <person name="Martijn J."/>
            <person name="Lind A.E."/>
            <person name="van Eijk R."/>
            <person name="Schleper C."/>
            <person name="Guy L."/>
            <person name="Ettema T.J."/>
        </authorList>
    </citation>
    <scope>NUCLEOTIDE SEQUENCE</scope>
</reference>